<proteinExistence type="predicted"/>
<feature type="region of interest" description="Disordered" evidence="1">
    <location>
        <begin position="1"/>
        <end position="26"/>
    </location>
</feature>
<feature type="domain" description="Winged helix-turn-helix" evidence="2">
    <location>
        <begin position="43"/>
        <end position="110"/>
    </location>
</feature>
<dbReference type="InterPro" id="IPR055245">
    <property type="entry name" value="HTH_proteobacteria"/>
</dbReference>
<dbReference type="RefSeq" id="WP_184642701.1">
    <property type="nucleotide sequence ID" value="NZ_JACIFZ010000018.1"/>
</dbReference>
<name>A0A840FTU2_9BURK</name>
<comment type="caution">
    <text evidence="3">The sequence shown here is derived from an EMBL/GenBank/DDBJ whole genome shotgun (WGS) entry which is preliminary data.</text>
</comment>
<organism evidence="3 4">
    <name type="scientific">Variovorax guangxiensis</name>
    <dbReference type="NCBI Taxonomy" id="1775474"/>
    <lineage>
        <taxon>Bacteria</taxon>
        <taxon>Pseudomonadati</taxon>
        <taxon>Pseudomonadota</taxon>
        <taxon>Betaproteobacteria</taxon>
        <taxon>Burkholderiales</taxon>
        <taxon>Comamonadaceae</taxon>
        <taxon>Variovorax</taxon>
    </lineage>
</organism>
<dbReference type="Pfam" id="PF14090">
    <property type="entry name" value="HTH_39"/>
    <property type="match status" value="1"/>
</dbReference>
<accession>A0A840FTU2</accession>
<dbReference type="AlphaFoldDB" id="A0A840FTU2"/>
<sequence length="122" mass="13696">MKKSRALEAAQRDFGSQAGMPDFTAPSARRVNSLKLQPAKVLSQMDRVLAALRRGPKTSDELRSLGIYMPSTRIFYLREQGYAIRTDLVAAFTNDGYSHNRLARYTLAEPASDWRTDTARGQ</sequence>
<protein>
    <recommendedName>
        <fullName evidence="2">Winged helix-turn-helix domain-containing protein</fullName>
    </recommendedName>
</protein>
<evidence type="ECO:0000313" key="4">
    <source>
        <dbReference type="Proteomes" id="UP000524450"/>
    </source>
</evidence>
<evidence type="ECO:0000313" key="3">
    <source>
        <dbReference type="EMBL" id="MBB4226016.1"/>
    </source>
</evidence>
<gene>
    <name evidence="3" type="ORF">GGD71_006829</name>
</gene>
<reference evidence="3 4" key="1">
    <citation type="submission" date="2020-08" db="EMBL/GenBank/DDBJ databases">
        <title>Genomic Encyclopedia of Type Strains, Phase IV (KMG-V): Genome sequencing to study the core and pangenomes of soil and plant-associated prokaryotes.</title>
        <authorList>
            <person name="Whitman W."/>
        </authorList>
    </citation>
    <scope>NUCLEOTIDE SEQUENCE [LARGE SCALE GENOMIC DNA]</scope>
    <source>
        <strain evidence="3 4">34/80</strain>
    </source>
</reference>
<dbReference type="Proteomes" id="UP000524450">
    <property type="component" value="Unassembled WGS sequence"/>
</dbReference>
<dbReference type="EMBL" id="JACIFZ010000018">
    <property type="protein sequence ID" value="MBB4226016.1"/>
    <property type="molecule type" value="Genomic_DNA"/>
</dbReference>
<evidence type="ECO:0000259" key="2">
    <source>
        <dbReference type="Pfam" id="PF14090"/>
    </source>
</evidence>
<evidence type="ECO:0000256" key="1">
    <source>
        <dbReference type="SAM" id="MobiDB-lite"/>
    </source>
</evidence>